<evidence type="ECO:0000256" key="3">
    <source>
        <dbReference type="ARBA" id="ARBA00022475"/>
    </source>
</evidence>
<proteinExistence type="inferred from homology"/>
<keyword evidence="12" id="KW-1185">Reference proteome</keyword>
<evidence type="ECO:0000256" key="1">
    <source>
        <dbReference type="ARBA" id="ARBA00004609"/>
    </source>
</evidence>
<evidence type="ECO:0000313" key="13">
    <source>
        <dbReference type="RefSeq" id="XP_022762181.1"/>
    </source>
</evidence>
<dbReference type="Pfam" id="PF02469">
    <property type="entry name" value="Fasciclin"/>
    <property type="match status" value="1"/>
</dbReference>
<keyword evidence="7" id="KW-0472">Membrane</keyword>
<evidence type="ECO:0000256" key="6">
    <source>
        <dbReference type="ARBA" id="ARBA00022974"/>
    </source>
</evidence>
<name>A0A6P6ABM5_DURZI</name>
<dbReference type="Gene3D" id="2.30.180.10">
    <property type="entry name" value="FAS1 domain"/>
    <property type="match status" value="1"/>
</dbReference>
<dbReference type="Proteomes" id="UP000515121">
    <property type="component" value="Unplaced"/>
</dbReference>
<organism evidence="12 13">
    <name type="scientific">Durio zibethinus</name>
    <name type="common">Durian</name>
    <dbReference type="NCBI Taxonomy" id="66656"/>
    <lineage>
        <taxon>Eukaryota</taxon>
        <taxon>Viridiplantae</taxon>
        <taxon>Streptophyta</taxon>
        <taxon>Embryophyta</taxon>
        <taxon>Tracheophyta</taxon>
        <taxon>Spermatophyta</taxon>
        <taxon>Magnoliopsida</taxon>
        <taxon>eudicotyledons</taxon>
        <taxon>Gunneridae</taxon>
        <taxon>Pentapetalae</taxon>
        <taxon>rosids</taxon>
        <taxon>malvids</taxon>
        <taxon>Malvales</taxon>
        <taxon>Malvaceae</taxon>
        <taxon>Helicteroideae</taxon>
        <taxon>Durio</taxon>
    </lineage>
</organism>
<dbReference type="GO" id="GO:0009834">
    <property type="term" value="P:plant-type secondary cell wall biogenesis"/>
    <property type="evidence" value="ECO:0007669"/>
    <property type="project" value="TreeGrafter"/>
</dbReference>
<evidence type="ECO:0000256" key="2">
    <source>
        <dbReference type="ARBA" id="ARBA00007843"/>
    </source>
</evidence>
<dbReference type="KEGG" id="dzi:111308137"/>
<dbReference type="SUPFAM" id="SSF82153">
    <property type="entry name" value="FAS1 domain"/>
    <property type="match status" value="1"/>
</dbReference>
<keyword evidence="5" id="KW-0732">Signal</keyword>
<comment type="subcellular location">
    <subcellularLocation>
        <location evidence="1">Cell membrane</location>
        <topology evidence="1">Lipid-anchor</topology>
        <topology evidence="1">GPI-anchor</topology>
    </subcellularLocation>
</comment>
<dbReference type="PROSITE" id="PS50213">
    <property type="entry name" value="FAS1"/>
    <property type="match status" value="1"/>
</dbReference>
<evidence type="ECO:0000259" key="11">
    <source>
        <dbReference type="PROSITE" id="PS50213"/>
    </source>
</evidence>
<gene>
    <name evidence="13" type="primary">LOC111308137</name>
</gene>
<keyword evidence="4" id="KW-0449">Lipoprotein</keyword>
<dbReference type="AlphaFoldDB" id="A0A6P6ABM5"/>
<dbReference type="InterPro" id="IPR036378">
    <property type="entry name" value="FAS1_dom_sf"/>
</dbReference>
<keyword evidence="4" id="KW-0336">GPI-anchor</keyword>
<evidence type="ECO:0000313" key="12">
    <source>
        <dbReference type="Proteomes" id="UP000515121"/>
    </source>
</evidence>
<evidence type="ECO:0000256" key="7">
    <source>
        <dbReference type="ARBA" id="ARBA00023136"/>
    </source>
</evidence>
<dbReference type="SMART" id="SM00554">
    <property type="entry name" value="FAS1"/>
    <property type="match status" value="1"/>
</dbReference>
<dbReference type="OrthoDB" id="286301at2759"/>
<keyword evidence="6" id="KW-0654">Proteoglycan</keyword>
<keyword evidence="3" id="KW-1003">Cell membrane</keyword>
<dbReference type="PANTHER" id="PTHR32077:SF54">
    <property type="entry name" value="FASCICLIN-LIKE ARABINOGALACTAN PROTEIN 13-RELATED"/>
    <property type="match status" value="1"/>
</dbReference>
<comment type="function">
    <text evidence="9">May be a cell surface adhesion protein.</text>
</comment>
<comment type="similarity">
    <text evidence="2">Belongs to the fasciclin-like AGP family.</text>
</comment>
<accession>A0A6P6ABM5</accession>
<evidence type="ECO:0000256" key="8">
    <source>
        <dbReference type="ARBA" id="ARBA00023180"/>
    </source>
</evidence>
<dbReference type="RefSeq" id="XP_022762181.1">
    <property type="nucleotide sequence ID" value="XM_022906446.1"/>
</dbReference>
<evidence type="ECO:0000256" key="4">
    <source>
        <dbReference type="ARBA" id="ARBA00022622"/>
    </source>
</evidence>
<evidence type="ECO:0000256" key="5">
    <source>
        <dbReference type="ARBA" id="ARBA00022729"/>
    </source>
</evidence>
<sequence>MVVAWLISLDEPIAKNRENVLLIVRVYYPFCATSPVQKIYASDLFNLHFLSSVALFLLFILQLNQTALPLPTGPFNFTGILDKNGQYTNFLRLLADTQVGSQIQNQLNSTSEGFTVFAPTDNAFNNLKAGTINSLDEQQKVQLVLYHVLPKYYSLNDLEFVSNPVRTQATGQDGRVFGLNFTGQNNQINVSTGIVETQINNALTQQKPLAVYQVDKVLLPVEFYEANSPAAAPSPATKKSSAGSNSTTSTADGPAGSGSRGRNMGLGLVVGLALACMGYLSHDQI</sequence>
<feature type="region of interest" description="Disordered" evidence="10">
    <location>
        <begin position="229"/>
        <end position="260"/>
    </location>
</feature>
<protein>
    <submittedName>
        <fullName evidence="13">LOW QUALITY PROTEIN: fasciclin-like arabinogalactan protein 6</fullName>
    </submittedName>
</protein>
<dbReference type="GO" id="GO:0098552">
    <property type="term" value="C:side of membrane"/>
    <property type="evidence" value="ECO:0007669"/>
    <property type="project" value="UniProtKB-KW"/>
</dbReference>
<dbReference type="InterPro" id="IPR045003">
    <property type="entry name" value="FLA_A"/>
</dbReference>
<dbReference type="PANTHER" id="PTHR32077">
    <property type="entry name" value="FASCICLIN-LIKE ARABINOGALACTAN PROTEIN"/>
    <property type="match status" value="1"/>
</dbReference>
<keyword evidence="8" id="KW-0325">Glycoprotein</keyword>
<dbReference type="FunFam" id="2.30.180.10:FF:000006">
    <property type="entry name" value="Fasciclin-like arabinogalactan protein 11"/>
    <property type="match status" value="1"/>
</dbReference>
<reference evidence="13" key="1">
    <citation type="submission" date="2025-08" db="UniProtKB">
        <authorList>
            <consortium name="RefSeq"/>
        </authorList>
    </citation>
    <scope>IDENTIFICATION</scope>
    <source>
        <tissue evidence="13">Fruit stalk</tissue>
    </source>
</reference>
<dbReference type="GO" id="GO:0005886">
    <property type="term" value="C:plasma membrane"/>
    <property type="evidence" value="ECO:0007669"/>
    <property type="project" value="UniProtKB-SubCell"/>
</dbReference>
<feature type="domain" description="FAS1" evidence="11">
    <location>
        <begin position="74"/>
        <end position="218"/>
    </location>
</feature>
<evidence type="ECO:0000256" key="10">
    <source>
        <dbReference type="SAM" id="MobiDB-lite"/>
    </source>
</evidence>
<evidence type="ECO:0000256" key="9">
    <source>
        <dbReference type="ARBA" id="ARBA00024686"/>
    </source>
</evidence>
<dbReference type="GeneID" id="111308137"/>
<feature type="compositionally biased region" description="Low complexity" evidence="10">
    <location>
        <begin position="229"/>
        <end position="251"/>
    </location>
</feature>
<dbReference type="InterPro" id="IPR000782">
    <property type="entry name" value="FAS1_domain"/>
</dbReference>